<feature type="binding site" evidence="17">
    <location>
        <position position="190"/>
    </location>
    <ligand>
        <name>L-homoserine</name>
        <dbReference type="ChEBI" id="CHEBI:57476"/>
    </ligand>
</feature>
<proteinExistence type="inferred from homology"/>
<dbReference type="Pfam" id="PF01842">
    <property type="entry name" value="ACT"/>
    <property type="match status" value="1"/>
</dbReference>
<dbReference type="InterPro" id="IPR005106">
    <property type="entry name" value="Asp/hSer_DH_NAD-bd"/>
</dbReference>
<dbReference type="FunFam" id="3.40.50.720:FF:000062">
    <property type="entry name" value="Homoserine dehydrogenase"/>
    <property type="match status" value="1"/>
</dbReference>
<accession>A0A368VP03</accession>
<name>A0A368VP03_9BACL</name>
<keyword evidence="8 18" id="KW-0791">Threonine biosynthesis</keyword>
<evidence type="ECO:0000256" key="13">
    <source>
        <dbReference type="ARBA" id="ARBA00023053"/>
    </source>
</evidence>
<evidence type="ECO:0000256" key="4">
    <source>
        <dbReference type="ARBA" id="ARBA00006753"/>
    </source>
</evidence>
<dbReference type="InterPro" id="IPR036291">
    <property type="entry name" value="NAD(P)-bd_dom_sf"/>
</dbReference>
<comment type="cofactor">
    <cofactor evidence="1">
        <name>a metal cation</name>
        <dbReference type="ChEBI" id="CHEBI:25213"/>
    </cofactor>
</comment>
<dbReference type="InterPro" id="IPR001342">
    <property type="entry name" value="HDH_cat"/>
</dbReference>
<organism evidence="21 22">
    <name type="scientific">Paenibacillus prosopidis</name>
    <dbReference type="NCBI Taxonomy" id="630520"/>
    <lineage>
        <taxon>Bacteria</taxon>
        <taxon>Bacillati</taxon>
        <taxon>Bacillota</taxon>
        <taxon>Bacilli</taxon>
        <taxon>Bacillales</taxon>
        <taxon>Paenibacillaceae</taxon>
        <taxon>Paenibacillus</taxon>
    </lineage>
</organism>
<evidence type="ECO:0000256" key="8">
    <source>
        <dbReference type="ARBA" id="ARBA00022697"/>
    </source>
</evidence>
<keyword evidence="11 18" id="KW-0560">Oxidoreductase</keyword>
<evidence type="ECO:0000256" key="3">
    <source>
        <dbReference type="ARBA" id="ARBA00005062"/>
    </source>
</evidence>
<keyword evidence="10 17" id="KW-0521">NADP</keyword>
<feature type="domain" description="ACT" evidence="20">
    <location>
        <begin position="350"/>
        <end position="425"/>
    </location>
</feature>
<dbReference type="EC" id="1.1.1.3" evidence="5 18"/>
<keyword evidence="7 18" id="KW-0028">Amino-acid biosynthesis</keyword>
<feature type="active site" description="Proton donor" evidence="16">
    <location>
        <position position="205"/>
    </location>
</feature>
<keyword evidence="12" id="KW-0520">NAD</keyword>
<evidence type="ECO:0000256" key="6">
    <source>
        <dbReference type="ARBA" id="ARBA00013376"/>
    </source>
</evidence>
<dbReference type="NCBIfam" id="NF004976">
    <property type="entry name" value="PRK06349.1"/>
    <property type="match status" value="1"/>
</dbReference>
<dbReference type="CDD" id="cd04881">
    <property type="entry name" value="ACT_HSDH-Hom"/>
    <property type="match status" value="1"/>
</dbReference>
<dbReference type="OrthoDB" id="9808167at2"/>
<dbReference type="PROSITE" id="PS01042">
    <property type="entry name" value="HOMOSER_DHGENASE"/>
    <property type="match status" value="1"/>
</dbReference>
<dbReference type="PANTHER" id="PTHR43331">
    <property type="entry name" value="HOMOSERINE DEHYDROGENASE"/>
    <property type="match status" value="1"/>
</dbReference>
<dbReference type="PROSITE" id="PS51671">
    <property type="entry name" value="ACT"/>
    <property type="match status" value="1"/>
</dbReference>
<dbReference type="SUPFAM" id="SSF55347">
    <property type="entry name" value="Glyceraldehyde-3-phosphate dehydrogenase-like, C-terminal domain"/>
    <property type="match status" value="1"/>
</dbReference>
<evidence type="ECO:0000256" key="19">
    <source>
        <dbReference type="RuleBase" id="RU004171"/>
    </source>
</evidence>
<dbReference type="Gene3D" id="3.30.360.10">
    <property type="entry name" value="Dihydrodipicolinate Reductase, domain 2"/>
    <property type="match status" value="1"/>
</dbReference>
<comment type="catalytic activity">
    <reaction evidence="15">
        <text>L-homoserine + NADP(+) = L-aspartate 4-semialdehyde + NADPH + H(+)</text>
        <dbReference type="Rhea" id="RHEA:15761"/>
        <dbReference type="ChEBI" id="CHEBI:15378"/>
        <dbReference type="ChEBI" id="CHEBI:57476"/>
        <dbReference type="ChEBI" id="CHEBI:57783"/>
        <dbReference type="ChEBI" id="CHEBI:58349"/>
        <dbReference type="ChEBI" id="CHEBI:537519"/>
        <dbReference type="EC" id="1.1.1.3"/>
    </reaction>
    <physiologicalReaction direction="right-to-left" evidence="15">
        <dbReference type="Rhea" id="RHEA:15763"/>
    </physiologicalReaction>
</comment>
<dbReference type="FunFam" id="3.30.360.10:FF:000005">
    <property type="entry name" value="Homoserine dehydrogenase"/>
    <property type="match status" value="1"/>
</dbReference>
<dbReference type="Gene3D" id="3.30.70.260">
    <property type="match status" value="1"/>
</dbReference>
<comment type="pathway">
    <text evidence="3 18">Amino-acid biosynthesis; L-methionine biosynthesis via de novo pathway; L-homoserine from L-aspartate: step 3/3.</text>
</comment>
<evidence type="ECO:0000256" key="5">
    <source>
        <dbReference type="ARBA" id="ARBA00013213"/>
    </source>
</evidence>
<dbReference type="SUPFAM" id="SSF51735">
    <property type="entry name" value="NAD(P)-binding Rossmann-fold domains"/>
    <property type="match status" value="1"/>
</dbReference>
<dbReference type="Pfam" id="PF00742">
    <property type="entry name" value="Homoserine_dh"/>
    <property type="match status" value="1"/>
</dbReference>
<dbReference type="InterPro" id="IPR045865">
    <property type="entry name" value="ACT-like_dom_sf"/>
</dbReference>
<dbReference type="GO" id="GO:0009086">
    <property type="term" value="P:methionine biosynthetic process"/>
    <property type="evidence" value="ECO:0007669"/>
    <property type="project" value="UniProtKB-KW"/>
</dbReference>
<evidence type="ECO:0000256" key="7">
    <source>
        <dbReference type="ARBA" id="ARBA00022605"/>
    </source>
</evidence>
<evidence type="ECO:0000256" key="16">
    <source>
        <dbReference type="PIRSR" id="PIRSR000098-1"/>
    </source>
</evidence>
<feature type="binding site" evidence="17">
    <location>
        <position position="105"/>
    </location>
    <ligand>
        <name>NADPH</name>
        <dbReference type="ChEBI" id="CHEBI:57783"/>
    </ligand>
</feature>
<comment type="caution">
    <text evidence="21">The sequence shown here is derived from an EMBL/GenBank/DDBJ whole genome shotgun (WGS) entry which is preliminary data.</text>
</comment>
<evidence type="ECO:0000313" key="21">
    <source>
        <dbReference type="EMBL" id="RCW42602.1"/>
    </source>
</evidence>
<dbReference type="GO" id="GO:0046872">
    <property type="term" value="F:metal ion binding"/>
    <property type="evidence" value="ECO:0007669"/>
    <property type="project" value="UniProtKB-KW"/>
</dbReference>
<evidence type="ECO:0000256" key="14">
    <source>
        <dbReference type="ARBA" id="ARBA00023167"/>
    </source>
</evidence>
<evidence type="ECO:0000259" key="20">
    <source>
        <dbReference type="PROSITE" id="PS51671"/>
    </source>
</evidence>
<evidence type="ECO:0000256" key="10">
    <source>
        <dbReference type="ARBA" id="ARBA00022857"/>
    </source>
</evidence>
<evidence type="ECO:0000256" key="17">
    <source>
        <dbReference type="PIRSR" id="PIRSR000098-2"/>
    </source>
</evidence>
<dbReference type="Pfam" id="PF03447">
    <property type="entry name" value="NAD_binding_3"/>
    <property type="match status" value="1"/>
</dbReference>
<keyword evidence="9" id="KW-0479">Metal-binding</keyword>
<evidence type="ECO:0000256" key="1">
    <source>
        <dbReference type="ARBA" id="ARBA00001920"/>
    </source>
</evidence>
<keyword evidence="22" id="KW-1185">Reference proteome</keyword>
<evidence type="ECO:0000256" key="18">
    <source>
        <dbReference type="RuleBase" id="RU000579"/>
    </source>
</evidence>
<dbReference type="EMBL" id="QPJD01000015">
    <property type="protein sequence ID" value="RCW42602.1"/>
    <property type="molecule type" value="Genomic_DNA"/>
</dbReference>
<comment type="similarity">
    <text evidence="4 19">Belongs to the homoserine dehydrogenase family.</text>
</comment>
<dbReference type="UniPathway" id="UPA00051">
    <property type="reaction ID" value="UER00465"/>
</dbReference>
<dbReference type="PANTHER" id="PTHR43331:SF1">
    <property type="entry name" value="HOMOSERINE DEHYDROGENASE"/>
    <property type="match status" value="1"/>
</dbReference>
<keyword evidence="13" id="KW-0915">Sodium</keyword>
<dbReference type="RefSeq" id="WP_114382309.1">
    <property type="nucleotide sequence ID" value="NZ_QPJD01000015.1"/>
</dbReference>
<dbReference type="InterPro" id="IPR002912">
    <property type="entry name" value="ACT_dom"/>
</dbReference>
<reference evidence="21 22" key="1">
    <citation type="submission" date="2018-07" db="EMBL/GenBank/DDBJ databases">
        <title>Genomic Encyclopedia of Type Strains, Phase III (KMG-III): the genomes of soil and plant-associated and newly described type strains.</title>
        <authorList>
            <person name="Whitman W."/>
        </authorList>
    </citation>
    <scope>NUCLEOTIDE SEQUENCE [LARGE SCALE GENOMIC DNA]</scope>
    <source>
        <strain evidence="21 22">CECT 7506</strain>
    </source>
</reference>
<dbReference type="AlphaFoldDB" id="A0A368VP03"/>
<evidence type="ECO:0000256" key="12">
    <source>
        <dbReference type="ARBA" id="ARBA00023027"/>
    </source>
</evidence>
<dbReference type="UniPathway" id="UPA00050">
    <property type="reaction ID" value="UER00063"/>
</dbReference>
<evidence type="ECO:0000256" key="11">
    <source>
        <dbReference type="ARBA" id="ARBA00023002"/>
    </source>
</evidence>
<dbReference type="GO" id="GO:0050661">
    <property type="term" value="F:NADP binding"/>
    <property type="evidence" value="ECO:0007669"/>
    <property type="project" value="InterPro"/>
</dbReference>
<dbReference type="Gene3D" id="3.40.50.720">
    <property type="entry name" value="NAD(P)-binding Rossmann-like Domain"/>
    <property type="match status" value="1"/>
</dbReference>
<keyword evidence="14 18" id="KW-0486">Methionine biosynthesis</keyword>
<protein>
    <recommendedName>
        <fullName evidence="6 18">Homoserine dehydrogenase</fullName>
        <ecNumber evidence="5 18">1.1.1.3</ecNumber>
    </recommendedName>
</protein>
<gene>
    <name evidence="21" type="ORF">DFP97_11533</name>
</gene>
<sequence>MKPVKVGLLGLGTVGTGVVRIVEGHQEDLQSQVGSPIVIEKVLVQNKSKSRNISISSDKLTEDPWEIIRHPDIDVIVEVMGGIALTKEYILEALERGKHVVTANKDLMALHGPEILGKAQEHRCDVLYEASVAGGIPIIRTLVEGFSSDRITKIMGIVNGTTNFILTKMSQEGASYADVLKEAQELGYAESDPTSDVEGLDAARKMTILATIGFRANVALEDVSVQGISSVSKEDILYAKRLGYEVKLLGIAERQDDLISISVQPTMVKQSHPIASVNGVFNAVYVYGEAVGETMFYGAGAGELPTATSIVSDLVAVVKNLKLGVNGMQGSLAYKEKKLKTDEQISSKYFLLLQVADRAGVLARITQVFADFEVSLESVLQQPAPSNPEAEIIIITHDANKAAIQKVLAMFESLDVVHKVKSVYRVEG</sequence>
<dbReference type="Proteomes" id="UP000252415">
    <property type="component" value="Unassembled WGS sequence"/>
</dbReference>
<dbReference type="InterPro" id="IPR016204">
    <property type="entry name" value="HDH"/>
</dbReference>
<dbReference type="GO" id="GO:0004412">
    <property type="term" value="F:homoserine dehydrogenase activity"/>
    <property type="evidence" value="ECO:0007669"/>
    <property type="project" value="UniProtKB-EC"/>
</dbReference>
<comment type="pathway">
    <text evidence="2 18">Amino-acid biosynthesis; L-threonine biosynthesis; L-threonine from L-aspartate: step 3/5.</text>
</comment>
<evidence type="ECO:0000313" key="22">
    <source>
        <dbReference type="Proteomes" id="UP000252415"/>
    </source>
</evidence>
<dbReference type="PIRSF" id="PIRSF000098">
    <property type="entry name" value="Homoser_dehydrog"/>
    <property type="match status" value="1"/>
</dbReference>
<evidence type="ECO:0000256" key="15">
    <source>
        <dbReference type="ARBA" id="ARBA00048841"/>
    </source>
</evidence>
<dbReference type="SUPFAM" id="SSF55021">
    <property type="entry name" value="ACT-like"/>
    <property type="match status" value="1"/>
</dbReference>
<dbReference type="GO" id="GO:0009088">
    <property type="term" value="P:threonine biosynthetic process"/>
    <property type="evidence" value="ECO:0007669"/>
    <property type="project" value="UniProtKB-UniPathway"/>
</dbReference>
<evidence type="ECO:0000256" key="2">
    <source>
        <dbReference type="ARBA" id="ARBA00005056"/>
    </source>
</evidence>
<feature type="binding site" evidence="17">
    <location>
        <begin position="9"/>
        <end position="16"/>
    </location>
    <ligand>
        <name>NADP(+)</name>
        <dbReference type="ChEBI" id="CHEBI:58349"/>
    </ligand>
</feature>
<dbReference type="InterPro" id="IPR019811">
    <property type="entry name" value="HDH_CS"/>
</dbReference>
<evidence type="ECO:0000256" key="9">
    <source>
        <dbReference type="ARBA" id="ARBA00022723"/>
    </source>
</evidence>